<comment type="caution">
    <text evidence="2">The sequence shown here is derived from an EMBL/GenBank/DDBJ whole genome shotgun (WGS) entry which is preliminary data.</text>
</comment>
<evidence type="ECO:0000313" key="3">
    <source>
        <dbReference type="Proteomes" id="UP000654993"/>
    </source>
</evidence>
<dbReference type="AlphaFoldDB" id="A0A916QHT2"/>
<name>A0A916QHT2_9BACL</name>
<gene>
    <name evidence="2" type="ORF">PRECH8_19970</name>
</gene>
<evidence type="ECO:0000313" key="2">
    <source>
        <dbReference type="EMBL" id="GFR38701.1"/>
    </source>
</evidence>
<keyword evidence="3" id="KW-1185">Reference proteome</keyword>
<reference evidence="2" key="2">
    <citation type="journal article" date="2021" name="Data Brief">
        <title>Draft genome sequence data of the facultative, thermophilic, xylanolytic bacterium Paenibacillus sp. strain DA-C8.</title>
        <authorList>
            <person name="Chhe C."/>
            <person name="Uke A."/>
            <person name="Baramee S."/>
            <person name="Ungkulpasvich U."/>
            <person name="Tachaapaikoon C."/>
            <person name="Pason P."/>
            <person name="Waeonukul R."/>
            <person name="Ratanakhanokchai K."/>
            <person name="Kosugi A."/>
        </authorList>
    </citation>
    <scope>NUCLEOTIDE SEQUENCE</scope>
    <source>
        <strain evidence="2">DA-C8</strain>
    </source>
</reference>
<organism evidence="2 3">
    <name type="scientific">Insulibacter thermoxylanivorax</name>
    <dbReference type="NCBI Taxonomy" id="2749268"/>
    <lineage>
        <taxon>Bacteria</taxon>
        <taxon>Bacillati</taxon>
        <taxon>Bacillota</taxon>
        <taxon>Bacilli</taxon>
        <taxon>Bacillales</taxon>
        <taxon>Paenibacillaceae</taxon>
        <taxon>Insulibacter</taxon>
    </lineage>
</organism>
<reference evidence="2" key="1">
    <citation type="submission" date="2020-08" db="EMBL/GenBank/DDBJ databases">
        <authorList>
            <person name="Uke A."/>
            <person name="Chhe C."/>
            <person name="Baramee S."/>
            <person name="Kosugi A."/>
        </authorList>
    </citation>
    <scope>NUCLEOTIDE SEQUENCE</scope>
    <source>
        <strain evidence="2">DA-C8</strain>
    </source>
</reference>
<proteinExistence type="predicted"/>
<dbReference type="EMBL" id="BMAQ01000023">
    <property type="protein sequence ID" value="GFR38701.1"/>
    <property type="molecule type" value="Genomic_DNA"/>
</dbReference>
<keyword evidence="1" id="KW-0472">Membrane</keyword>
<keyword evidence="1" id="KW-1133">Transmembrane helix</keyword>
<dbReference type="Proteomes" id="UP000654993">
    <property type="component" value="Unassembled WGS sequence"/>
</dbReference>
<evidence type="ECO:0000256" key="1">
    <source>
        <dbReference type="SAM" id="Phobius"/>
    </source>
</evidence>
<accession>A0A916QHT2</accession>
<sequence length="70" mass="8269">MIIDPIYTYTNAASLDEDSDFWRELYADIQSSSILQSLALLLRMTFNRIFFCVSCMMIIEYMNLIWSNLI</sequence>
<protein>
    <submittedName>
        <fullName evidence="2">Uncharacterized protein</fullName>
    </submittedName>
</protein>
<keyword evidence="1" id="KW-0812">Transmembrane</keyword>
<feature type="transmembrane region" description="Helical" evidence="1">
    <location>
        <begin position="46"/>
        <end position="66"/>
    </location>
</feature>
<dbReference type="RefSeq" id="WP_200966941.1">
    <property type="nucleotide sequence ID" value="NZ_BMAQ01000023.1"/>
</dbReference>